<dbReference type="SUPFAM" id="SSF54593">
    <property type="entry name" value="Glyoxalase/Bleomycin resistance protein/Dihydroxybiphenyl dioxygenase"/>
    <property type="match status" value="1"/>
</dbReference>
<dbReference type="Gene3D" id="3.10.180.10">
    <property type="entry name" value="2,3-Dihydroxybiphenyl 1,2-Dioxygenase, domain 1"/>
    <property type="match status" value="2"/>
</dbReference>
<sequence length="325" mass="38005">MNQLKGIHHITAITSSAEKIYQYFTDILGLRLVKKTVNQDDIDTYHLFFADDIGSPGTDMTFFDFRGIQKGEKGSDEISRIGFRVKSNQAIQYWKKRFEHYNIDFKEVQMFDRIMLWFEDFDGQEYAIVSDELIKGTDGGIAWKKGPVPDEYGIIGLGPIFLRISNLPRMDHTLVEYLGFEFKLSYKNYSLYEVYKGGNGASVIIDHQPKLKRAYPGYGSVHHMAFRIEDLEVLNHWIKKLNSIGARHSGYVDRFYFKSLYTRLYPSILFEFATEGPGFIDDEESYENLGENLALPPKFRNQRTEIEKIVRYIDTRPKNYDKEYF</sequence>
<name>A0A7L6N5U8_9MOLU</name>
<evidence type="ECO:0000259" key="1">
    <source>
        <dbReference type="PROSITE" id="PS51819"/>
    </source>
</evidence>
<feature type="domain" description="VOC" evidence="1">
    <location>
        <begin position="6"/>
        <end position="131"/>
    </location>
</feature>
<organism evidence="2 3">
    <name type="scientific">Hujiaoplasma nucleasis</name>
    <dbReference type="NCBI Taxonomy" id="2725268"/>
    <lineage>
        <taxon>Bacteria</taxon>
        <taxon>Bacillati</taxon>
        <taxon>Mycoplasmatota</taxon>
        <taxon>Mollicutes</taxon>
        <taxon>Candidatus Izemoplasmatales</taxon>
        <taxon>Hujiaoplasmataceae</taxon>
        <taxon>Hujiaoplasma</taxon>
    </lineage>
</organism>
<dbReference type="PANTHER" id="PTHR36110:SF3">
    <property type="entry name" value="VOC DOMAIN-CONTAINING PROTEIN"/>
    <property type="match status" value="1"/>
</dbReference>
<protein>
    <submittedName>
        <fullName evidence="2">Ring-cleaving dioxygenase</fullName>
    </submittedName>
</protein>
<dbReference type="Pfam" id="PF00903">
    <property type="entry name" value="Glyoxalase"/>
    <property type="match status" value="1"/>
</dbReference>
<dbReference type="RefSeq" id="WP_312031724.1">
    <property type="nucleotide sequence ID" value="NZ_CP051151.1"/>
</dbReference>
<keyword evidence="3" id="KW-1185">Reference proteome</keyword>
<keyword evidence="2" id="KW-0223">Dioxygenase</keyword>
<dbReference type="PROSITE" id="PS51819">
    <property type="entry name" value="VOC"/>
    <property type="match status" value="2"/>
</dbReference>
<gene>
    <name evidence="2" type="ORF">HF295_08390</name>
</gene>
<dbReference type="InterPro" id="IPR004360">
    <property type="entry name" value="Glyas_Fos-R_dOase_dom"/>
</dbReference>
<keyword evidence="2" id="KW-0560">Oxidoreductase</keyword>
<accession>A0A7L6N5U8</accession>
<dbReference type="InterPro" id="IPR037523">
    <property type="entry name" value="VOC_core"/>
</dbReference>
<proteinExistence type="predicted"/>
<dbReference type="InterPro" id="IPR052537">
    <property type="entry name" value="Extradiol_RC_dioxygenase"/>
</dbReference>
<evidence type="ECO:0000313" key="3">
    <source>
        <dbReference type="Proteomes" id="UP000512167"/>
    </source>
</evidence>
<dbReference type="EMBL" id="CP051151">
    <property type="protein sequence ID" value="QLY40872.1"/>
    <property type="molecule type" value="Genomic_DNA"/>
</dbReference>
<dbReference type="AlphaFoldDB" id="A0A7L6N5U8"/>
<dbReference type="Proteomes" id="UP000512167">
    <property type="component" value="Chromosome"/>
</dbReference>
<dbReference type="GO" id="GO:0051213">
    <property type="term" value="F:dioxygenase activity"/>
    <property type="evidence" value="ECO:0007669"/>
    <property type="project" value="UniProtKB-KW"/>
</dbReference>
<dbReference type="InterPro" id="IPR029068">
    <property type="entry name" value="Glyas_Bleomycin-R_OHBP_Dase"/>
</dbReference>
<dbReference type="PANTHER" id="PTHR36110">
    <property type="entry name" value="RING-CLEAVING DIOXYGENASE MHQE-RELATED"/>
    <property type="match status" value="1"/>
</dbReference>
<feature type="domain" description="VOC" evidence="1">
    <location>
        <begin position="156"/>
        <end position="275"/>
    </location>
</feature>
<evidence type="ECO:0000313" key="2">
    <source>
        <dbReference type="EMBL" id="QLY40872.1"/>
    </source>
</evidence>
<reference evidence="2 3" key="1">
    <citation type="submission" date="2020-04" db="EMBL/GenBank/DDBJ databases">
        <authorList>
            <person name="Zheng R.K."/>
            <person name="Sun C.M."/>
        </authorList>
    </citation>
    <scope>NUCLEOTIDE SEQUENCE [LARGE SCALE GENOMIC DNA]</scope>
    <source>
        <strain evidence="3">zrk29</strain>
    </source>
</reference>
<dbReference type="KEGG" id="tbk:HF295_08390"/>